<evidence type="ECO:0000256" key="3">
    <source>
        <dbReference type="ARBA" id="ARBA00022884"/>
    </source>
</evidence>
<dbReference type="GO" id="GO:0003735">
    <property type="term" value="F:structural constituent of ribosome"/>
    <property type="evidence" value="ECO:0007669"/>
    <property type="project" value="UniProtKB-UniRule"/>
</dbReference>
<keyword evidence="11" id="KW-1185">Reference proteome</keyword>
<dbReference type="PANTHER" id="PTHR11229:SF16">
    <property type="entry name" value="LARGE RIBOSOMAL SUBUNIT PROTEIN UL3C"/>
    <property type="match status" value="1"/>
</dbReference>
<dbReference type="Gene3D" id="2.40.30.10">
    <property type="entry name" value="Translation factors"/>
    <property type="match status" value="1"/>
</dbReference>
<dbReference type="InterPro" id="IPR009000">
    <property type="entry name" value="Transl_B-barrel_sf"/>
</dbReference>
<dbReference type="AlphaFoldDB" id="A0A851GJS4"/>
<dbReference type="InterPro" id="IPR019926">
    <property type="entry name" value="Ribosomal_uL3_CS"/>
</dbReference>
<evidence type="ECO:0000256" key="2">
    <source>
        <dbReference type="ARBA" id="ARBA00022730"/>
    </source>
</evidence>
<evidence type="ECO:0000256" key="1">
    <source>
        <dbReference type="ARBA" id="ARBA00006540"/>
    </source>
</evidence>
<evidence type="ECO:0000256" key="6">
    <source>
        <dbReference type="ARBA" id="ARBA00035243"/>
    </source>
</evidence>
<dbReference type="EMBL" id="JACBAZ010000004">
    <property type="protein sequence ID" value="NWK56121.1"/>
    <property type="molecule type" value="Genomic_DNA"/>
</dbReference>
<keyword evidence="5 7" id="KW-0687">Ribonucleoprotein</keyword>
<dbReference type="FunFam" id="3.30.160.810:FF:000001">
    <property type="entry name" value="50S ribosomal protein L3"/>
    <property type="match status" value="1"/>
</dbReference>
<evidence type="ECO:0000256" key="5">
    <source>
        <dbReference type="ARBA" id="ARBA00023274"/>
    </source>
</evidence>
<comment type="caution">
    <text evidence="10">The sequence shown here is derived from an EMBL/GenBank/DDBJ whole genome shotgun (WGS) entry which is preliminary data.</text>
</comment>
<dbReference type="InterPro" id="IPR019927">
    <property type="entry name" value="Ribosomal_uL3_bac/org-type"/>
</dbReference>
<dbReference type="NCBIfam" id="TIGR03625">
    <property type="entry name" value="L3_bact"/>
    <property type="match status" value="1"/>
</dbReference>
<comment type="similarity">
    <text evidence="1 7 8">Belongs to the universal ribosomal protein uL3 family.</text>
</comment>
<dbReference type="PROSITE" id="PS00474">
    <property type="entry name" value="RIBOSOMAL_L3"/>
    <property type="match status" value="1"/>
</dbReference>
<dbReference type="InterPro" id="IPR000597">
    <property type="entry name" value="Ribosomal_uL3"/>
</dbReference>
<dbReference type="SUPFAM" id="SSF50447">
    <property type="entry name" value="Translation proteins"/>
    <property type="match status" value="1"/>
</dbReference>
<dbReference type="GO" id="GO:0006412">
    <property type="term" value="P:translation"/>
    <property type="evidence" value="ECO:0007669"/>
    <property type="project" value="UniProtKB-UniRule"/>
</dbReference>
<dbReference type="GO" id="GO:0019843">
    <property type="term" value="F:rRNA binding"/>
    <property type="evidence" value="ECO:0007669"/>
    <property type="project" value="UniProtKB-UniRule"/>
</dbReference>
<evidence type="ECO:0000256" key="7">
    <source>
        <dbReference type="HAMAP-Rule" id="MF_01325"/>
    </source>
</evidence>
<evidence type="ECO:0000256" key="9">
    <source>
        <dbReference type="RuleBase" id="RU003906"/>
    </source>
</evidence>
<dbReference type="Gene3D" id="3.30.160.810">
    <property type="match status" value="1"/>
</dbReference>
<protein>
    <recommendedName>
        <fullName evidence="6 7">Large ribosomal subunit protein uL3</fullName>
    </recommendedName>
</protein>
<proteinExistence type="inferred from homology"/>
<evidence type="ECO:0000256" key="8">
    <source>
        <dbReference type="RuleBase" id="RU003905"/>
    </source>
</evidence>
<keyword evidence="3 7" id="KW-0694">RNA-binding</keyword>
<dbReference type="RefSeq" id="WP_178932810.1">
    <property type="nucleotide sequence ID" value="NZ_JACBAZ010000004.1"/>
</dbReference>
<evidence type="ECO:0000313" key="11">
    <source>
        <dbReference type="Proteomes" id="UP000557872"/>
    </source>
</evidence>
<dbReference type="Pfam" id="PF00297">
    <property type="entry name" value="Ribosomal_L3"/>
    <property type="match status" value="1"/>
</dbReference>
<evidence type="ECO:0000313" key="10">
    <source>
        <dbReference type="EMBL" id="NWK56121.1"/>
    </source>
</evidence>
<comment type="function">
    <text evidence="7 9">One of the primary rRNA binding proteins, it binds directly near the 3'-end of the 23S rRNA, where it nucleates assembly of the 50S subunit.</text>
</comment>
<keyword evidence="2 7" id="KW-0699">rRNA-binding</keyword>
<dbReference type="FunFam" id="2.40.30.10:FF:000004">
    <property type="entry name" value="50S ribosomal protein L3"/>
    <property type="match status" value="1"/>
</dbReference>
<evidence type="ECO:0000256" key="4">
    <source>
        <dbReference type="ARBA" id="ARBA00022980"/>
    </source>
</evidence>
<dbReference type="PANTHER" id="PTHR11229">
    <property type="entry name" value="50S RIBOSOMAL PROTEIN L3"/>
    <property type="match status" value="1"/>
</dbReference>
<gene>
    <name evidence="7 10" type="primary">rplC</name>
    <name evidence="10" type="ORF">HW115_10910</name>
</gene>
<sequence>MALGLLGKKVGMTRIFDAEAGTSIPVTVIDVAGNEFLQVKTSETDGYSAVQVGFDDQKDFRLNLPERGHFNKFGSAPKKLVKEFRFDSDADIPNTEEAHPGASLFQDGQWIDVIGTTKGKGFQGVVKRYNFAGQPDSHGHMMHRRPGGVGAGTWPGRIWKNKKMPGRHGVYNRTVQNLKVVQVRPEDNVVLVSGAVPGHKGAYVVIRPAVKKSAPAAK</sequence>
<name>A0A851GJS4_9BACT</name>
<dbReference type="GO" id="GO:0022625">
    <property type="term" value="C:cytosolic large ribosomal subunit"/>
    <property type="evidence" value="ECO:0007669"/>
    <property type="project" value="TreeGrafter"/>
</dbReference>
<dbReference type="Proteomes" id="UP000557872">
    <property type="component" value="Unassembled WGS sequence"/>
</dbReference>
<reference evidence="10 11" key="1">
    <citation type="submission" date="2020-07" db="EMBL/GenBank/DDBJ databases">
        <title>Roseicoccus Jingziensis gen. nov., sp. nov., isolated from coastal seawater.</title>
        <authorList>
            <person name="Feng X."/>
        </authorList>
    </citation>
    <scope>NUCLEOTIDE SEQUENCE [LARGE SCALE GENOMIC DNA]</scope>
    <source>
        <strain evidence="10 11">N1E253</strain>
    </source>
</reference>
<accession>A0A851GJS4</accession>
<comment type="subunit">
    <text evidence="7 9">Part of the 50S ribosomal subunit. Forms a cluster with proteins L14 and L19.</text>
</comment>
<dbReference type="HAMAP" id="MF_01325_B">
    <property type="entry name" value="Ribosomal_uL3_B"/>
    <property type="match status" value="1"/>
</dbReference>
<organism evidence="10 11">
    <name type="scientific">Oceaniferula marina</name>
    <dbReference type="NCBI Taxonomy" id="2748318"/>
    <lineage>
        <taxon>Bacteria</taxon>
        <taxon>Pseudomonadati</taxon>
        <taxon>Verrucomicrobiota</taxon>
        <taxon>Verrucomicrobiia</taxon>
        <taxon>Verrucomicrobiales</taxon>
        <taxon>Verrucomicrobiaceae</taxon>
        <taxon>Oceaniferula</taxon>
    </lineage>
</organism>
<keyword evidence="4 7" id="KW-0689">Ribosomal protein</keyword>